<dbReference type="InterPro" id="IPR000639">
    <property type="entry name" value="Epox_hydrolase-like"/>
</dbReference>
<reference evidence="3 4" key="1">
    <citation type="submission" date="2023-03" db="EMBL/GenBank/DDBJ databases">
        <title>Bacillus Genome Sequencing.</title>
        <authorList>
            <person name="Dunlap C."/>
        </authorList>
    </citation>
    <scope>NUCLEOTIDE SEQUENCE [LARGE SCALE GENOMIC DNA]</scope>
    <source>
        <strain evidence="3 4">B-4107</strain>
    </source>
</reference>
<dbReference type="PRINTS" id="PR00412">
    <property type="entry name" value="EPOXHYDRLASE"/>
</dbReference>
<evidence type="ECO:0000259" key="2">
    <source>
        <dbReference type="Pfam" id="PF00561"/>
    </source>
</evidence>
<dbReference type="InterPro" id="IPR000073">
    <property type="entry name" value="AB_hydrolase_1"/>
</dbReference>
<dbReference type="PANTHER" id="PTHR43329">
    <property type="entry name" value="EPOXIDE HYDROLASE"/>
    <property type="match status" value="1"/>
</dbReference>
<keyword evidence="4" id="KW-1185">Reference proteome</keyword>
<organism evidence="3 4">
    <name type="scientific">Shouchella miscanthi</name>
    <dbReference type="NCBI Taxonomy" id="2598861"/>
    <lineage>
        <taxon>Bacteria</taxon>
        <taxon>Bacillati</taxon>
        <taxon>Bacillota</taxon>
        <taxon>Bacilli</taxon>
        <taxon>Bacillales</taxon>
        <taxon>Bacillaceae</taxon>
        <taxon>Shouchella</taxon>
    </lineage>
</organism>
<dbReference type="Pfam" id="PF00561">
    <property type="entry name" value="Abhydrolase_1"/>
    <property type="match status" value="1"/>
</dbReference>
<sequence>MMRFEHQLIDANGHTFHVVCAGPKEGELILMLHGFPEFWYGFRHQLTALATQGYYVVVPDQRGYNESDKPQEVEAYSLDTLRDDCVALIDAYKRKQAIVIGHDWGGAVGWHLASTKPERIKTFIPINIPHPADIPKGILKNPTQLVRSSYMAFFQFPFLPEKLLQTKKFKYMAKGLQMTGREGAFVEEDLEHYRNAWLKPGALTAMLNWYRAIRLDFRNGPKPFDQMIHVPTTILWGWNDPFLSKTLAKESLKRCSNGELIFIDDATHWVHHEYPEIVNQLILRSLKKKKNELPYPLK</sequence>
<comment type="caution">
    <text evidence="3">The sequence shown here is derived from an EMBL/GenBank/DDBJ whole genome shotgun (WGS) entry which is preliminary data.</text>
</comment>
<dbReference type="Proteomes" id="UP001341820">
    <property type="component" value="Unassembled WGS sequence"/>
</dbReference>
<accession>A0ABU6NIW6</accession>
<protein>
    <submittedName>
        <fullName evidence="3">Alpha/beta hydrolase</fullName>
    </submittedName>
</protein>
<dbReference type="PRINTS" id="PR00111">
    <property type="entry name" value="ABHYDROLASE"/>
</dbReference>
<dbReference type="InterPro" id="IPR029058">
    <property type="entry name" value="AB_hydrolase_fold"/>
</dbReference>
<gene>
    <name evidence="3" type="ORF">P5F74_00720</name>
</gene>
<evidence type="ECO:0000313" key="4">
    <source>
        <dbReference type="Proteomes" id="UP001341820"/>
    </source>
</evidence>
<dbReference type="SUPFAM" id="SSF53474">
    <property type="entry name" value="alpha/beta-Hydrolases"/>
    <property type="match status" value="1"/>
</dbReference>
<name>A0ABU6NIW6_9BACI</name>
<dbReference type="GO" id="GO:0016787">
    <property type="term" value="F:hydrolase activity"/>
    <property type="evidence" value="ECO:0007669"/>
    <property type="project" value="UniProtKB-KW"/>
</dbReference>
<keyword evidence="1 3" id="KW-0378">Hydrolase</keyword>
<proteinExistence type="predicted"/>
<dbReference type="EMBL" id="JAROAS010000001">
    <property type="protein sequence ID" value="MED4126662.1"/>
    <property type="molecule type" value="Genomic_DNA"/>
</dbReference>
<feature type="domain" description="AB hydrolase-1" evidence="2">
    <location>
        <begin position="28"/>
        <end position="273"/>
    </location>
</feature>
<evidence type="ECO:0000256" key="1">
    <source>
        <dbReference type="ARBA" id="ARBA00022801"/>
    </source>
</evidence>
<evidence type="ECO:0000313" key="3">
    <source>
        <dbReference type="EMBL" id="MED4126662.1"/>
    </source>
</evidence>
<dbReference type="Gene3D" id="3.40.50.1820">
    <property type="entry name" value="alpha/beta hydrolase"/>
    <property type="match status" value="1"/>
</dbReference>